<evidence type="ECO:0000313" key="4">
    <source>
        <dbReference type="Proteomes" id="UP000501467"/>
    </source>
</evidence>
<name>A0A2K9H0K0_BACFG</name>
<dbReference type="Pfam" id="PF16283">
    <property type="entry name" value="DUF4929"/>
    <property type="match status" value="1"/>
</dbReference>
<evidence type="ECO:0000313" key="2">
    <source>
        <dbReference type="EMBL" id="RGY70284.1"/>
    </source>
</evidence>
<gene>
    <name evidence="2" type="ORF">DXA27_06420</name>
    <name evidence="1" type="ORF">FOC69_20575</name>
</gene>
<sequence length="400" mass="45279">MKTIMKKLFIYAVGICLLPAFTSCKDDREENKYTGINKIYLSAETPVITESENIPLTVNVDLTLTCEQDLVLNFELPDDKNGVLKLENNPVTIKAGKRSATFEVVSNQKNLLTEDTYFQVGISQFPTDNLMLNETLQVRVKPNPKIPELSPQQKALIKGYKTKYGIDLNKWLGVLSYHTTVQSPADGYLQPFAAAFTKEYDGKTVITLSEQATEDMPVLKMTDNPFGLTEYLYFVLRSETVADPEFWTQQPEPQKLMKLLNWNKESKETFAVSLDAIRLKDITSTSTRLEYLGPGKNYYGDPITIVPFTYQFSALDRQNKLLESGNAEIKEINDQGASADPAYYLNCYDLVNSDNYDTPENFIKSTGNIDFATDKMTYQFLLSHVNAGGYTRITVVYEKK</sequence>
<evidence type="ECO:0000313" key="1">
    <source>
        <dbReference type="EMBL" id="QKH86612.1"/>
    </source>
</evidence>
<accession>A0A2K9H0K0</accession>
<dbReference type="Proteomes" id="UP000284614">
    <property type="component" value="Unassembled WGS sequence"/>
</dbReference>
<reference evidence="2 3" key="1">
    <citation type="submission" date="2018-08" db="EMBL/GenBank/DDBJ databases">
        <title>A genome reference for cultivated species of the human gut microbiota.</title>
        <authorList>
            <person name="Zou Y."/>
            <person name="Xue W."/>
            <person name="Luo G."/>
        </authorList>
    </citation>
    <scope>NUCLEOTIDE SEQUENCE [LARGE SCALE GENOMIC DNA]</scope>
    <source>
        <strain evidence="2 3">OF01-1</strain>
    </source>
</reference>
<reference evidence="1 4" key="2">
    <citation type="submission" date="2020-05" db="EMBL/GenBank/DDBJ databases">
        <title>FDA dAtabase for Regulatory Grade micrObial Sequences (FDA-ARGOS): Supporting development and validation of Infectious Disease Dx tests.</title>
        <authorList>
            <person name="Bojja K."/>
            <person name="Kessler A."/>
            <person name="Tallon L."/>
            <person name="Sadzewicz L."/>
            <person name="Zhao X."/>
            <person name="Vavikolanu K."/>
            <person name="Mehta A."/>
            <person name="Aluvathingal J."/>
            <person name="Nadendla S."/>
            <person name="Myers T."/>
            <person name="Yan Y."/>
            <person name="Sichtig H."/>
        </authorList>
    </citation>
    <scope>NUCLEOTIDE SEQUENCE [LARGE SCALE GENOMIC DNA]</scope>
    <source>
        <strain evidence="1 4">FDAARGOS_763</strain>
    </source>
</reference>
<dbReference type="EMBL" id="CP054003">
    <property type="protein sequence ID" value="QKH86612.1"/>
    <property type="molecule type" value="Genomic_DNA"/>
</dbReference>
<dbReference type="PROSITE" id="PS51257">
    <property type="entry name" value="PROKAR_LIPOPROTEIN"/>
    <property type="match status" value="1"/>
</dbReference>
<organism evidence="2 3">
    <name type="scientific">Bacteroides fragilis</name>
    <dbReference type="NCBI Taxonomy" id="817"/>
    <lineage>
        <taxon>Bacteria</taxon>
        <taxon>Pseudomonadati</taxon>
        <taxon>Bacteroidota</taxon>
        <taxon>Bacteroidia</taxon>
        <taxon>Bacteroidales</taxon>
        <taxon>Bacteroidaceae</taxon>
        <taxon>Bacteroides</taxon>
    </lineage>
</organism>
<dbReference type="Proteomes" id="UP000501467">
    <property type="component" value="Chromosome"/>
</dbReference>
<proteinExistence type="predicted"/>
<dbReference type="InterPro" id="IPR032562">
    <property type="entry name" value="DUF4929"/>
</dbReference>
<dbReference type="RefSeq" id="WP_005781115.1">
    <property type="nucleotide sequence ID" value="NZ_CP018937.1"/>
</dbReference>
<dbReference type="AlphaFoldDB" id="A0A2K9H0K0"/>
<evidence type="ECO:0000313" key="3">
    <source>
        <dbReference type="Proteomes" id="UP000284614"/>
    </source>
</evidence>
<dbReference type="EMBL" id="QSDG01000004">
    <property type="protein sequence ID" value="RGY70284.1"/>
    <property type="molecule type" value="Genomic_DNA"/>
</dbReference>
<protein>
    <submittedName>
        <fullName evidence="2">DUF4929 domain-containing protein</fullName>
    </submittedName>
</protein>